<dbReference type="RefSeq" id="WP_190293239.1">
    <property type="nucleotide sequence ID" value="NZ_JABFCZ010000024.1"/>
</dbReference>
<name>A0A926P5Q7_9HYPH</name>
<keyword evidence="1" id="KW-1133">Transmembrane helix</keyword>
<evidence type="ECO:0000313" key="2">
    <source>
        <dbReference type="EMBL" id="MBD1548546.1"/>
    </source>
</evidence>
<protein>
    <submittedName>
        <fullName evidence="2">DMT family transporter</fullName>
    </submittedName>
</protein>
<feature type="transmembrane region" description="Helical" evidence="1">
    <location>
        <begin position="129"/>
        <end position="146"/>
    </location>
</feature>
<dbReference type="Proteomes" id="UP000598467">
    <property type="component" value="Unassembled WGS sequence"/>
</dbReference>
<dbReference type="GO" id="GO:0005886">
    <property type="term" value="C:plasma membrane"/>
    <property type="evidence" value="ECO:0007669"/>
    <property type="project" value="TreeGrafter"/>
</dbReference>
<sequence length="148" mass="15192">MQMLPYMLAALAVGIVVSFQPPLNGMLARSVGSAYGAAAVSIGVAFASILLFLLVMGHGEISRRTLGSVPWWVYLSGTVGAAFVAAGAAIAPVTGGLVFFICIVAGQLVGSMLVDHFGAFGLEVRSMSFMRLLGLVMVLGGAVLVSRS</sequence>
<evidence type="ECO:0000256" key="1">
    <source>
        <dbReference type="SAM" id="Phobius"/>
    </source>
</evidence>
<accession>A0A926P5Q7</accession>
<evidence type="ECO:0000313" key="3">
    <source>
        <dbReference type="Proteomes" id="UP000598467"/>
    </source>
</evidence>
<feature type="transmembrane region" description="Helical" evidence="1">
    <location>
        <begin position="35"/>
        <end position="57"/>
    </location>
</feature>
<dbReference type="Pfam" id="PF04657">
    <property type="entry name" value="DMT_YdcZ"/>
    <property type="match status" value="1"/>
</dbReference>
<keyword evidence="1" id="KW-0472">Membrane</keyword>
<organism evidence="2 3">
    <name type="scientific">Roseibium aggregatum</name>
    <dbReference type="NCBI Taxonomy" id="187304"/>
    <lineage>
        <taxon>Bacteria</taxon>
        <taxon>Pseudomonadati</taxon>
        <taxon>Pseudomonadota</taxon>
        <taxon>Alphaproteobacteria</taxon>
        <taxon>Hyphomicrobiales</taxon>
        <taxon>Stappiaceae</taxon>
        <taxon>Roseibium</taxon>
    </lineage>
</organism>
<proteinExistence type="predicted"/>
<feature type="transmembrane region" description="Helical" evidence="1">
    <location>
        <begin position="97"/>
        <end position="117"/>
    </location>
</feature>
<gene>
    <name evidence="2" type="ORF">HK439_19970</name>
</gene>
<dbReference type="PANTHER" id="PTHR34821">
    <property type="entry name" value="INNER MEMBRANE PROTEIN YDCZ"/>
    <property type="match status" value="1"/>
</dbReference>
<dbReference type="InterPro" id="IPR006750">
    <property type="entry name" value="YdcZ"/>
</dbReference>
<reference evidence="2" key="1">
    <citation type="submission" date="2020-05" db="EMBL/GenBank/DDBJ databases">
        <title>Identification of trans-AT polyketide cluster in two marine bacteria, producers of a novel glutaramide-containing polyketide sesbanimide D and analogs.</title>
        <authorList>
            <person name="Kacar D."/>
            <person name="Rodriguez P."/>
            <person name="Canedo L."/>
            <person name="Gonzalez E."/>
            <person name="Galan B."/>
            <person name="De La Calle F."/>
            <person name="Garcia J.L."/>
        </authorList>
    </citation>
    <scope>NUCLEOTIDE SEQUENCE</scope>
    <source>
        <strain evidence="2">PHM038</strain>
    </source>
</reference>
<feature type="transmembrane region" description="Helical" evidence="1">
    <location>
        <begin position="69"/>
        <end position="91"/>
    </location>
</feature>
<keyword evidence="1" id="KW-0812">Transmembrane</keyword>
<dbReference type="PANTHER" id="PTHR34821:SF2">
    <property type="entry name" value="INNER MEMBRANE PROTEIN YDCZ"/>
    <property type="match status" value="1"/>
</dbReference>
<dbReference type="AlphaFoldDB" id="A0A926P5Q7"/>
<comment type="caution">
    <text evidence="2">The sequence shown here is derived from an EMBL/GenBank/DDBJ whole genome shotgun (WGS) entry which is preliminary data.</text>
</comment>
<dbReference type="EMBL" id="JABFCZ010000024">
    <property type="protein sequence ID" value="MBD1548546.1"/>
    <property type="molecule type" value="Genomic_DNA"/>
</dbReference>